<gene>
    <name evidence="1" type="ORF">HAHE_12060</name>
</gene>
<proteinExistence type="predicted"/>
<dbReference type="Gene3D" id="2.180.10.10">
    <property type="entry name" value="RHS repeat-associated core"/>
    <property type="match status" value="1"/>
</dbReference>
<dbReference type="NCBIfam" id="TIGR03696">
    <property type="entry name" value="Rhs_assc_core"/>
    <property type="match status" value="1"/>
</dbReference>
<sequence length="212" mass="23214">MGLCFNTRFFHEALQGRGALKLSYYGFRYYHPELGRWASRDPINEAGGVNLYGFVHNDGVNLLDVFGQVPVNGGGLTPGGERVPPQLENPHQLDRELEDCSGENRKVVGPIEADGLDNFTQADVAVHQLDKLINGEEEALGSAITAVWNSPCEEGWWVTEVALVKAPSIGSQRVRLANDGTSVLLTIESKNIGFERNSVRKASVIKVCCECE</sequence>
<protein>
    <recommendedName>
        <fullName evidence="3">RHS repeat-associated core domain-containing protein</fullName>
    </recommendedName>
</protein>
<evidence type="ECO:0000313" key="2">
    <source>
        <dbReference type="Proteomes" id="UP001374893"/>
    </source>
</evidence>
<dbReference type="EMBL" id="AP024702">
    <property type="protein sequence ID" value="BCX47298.1"/>
    <property type="molecule type" value="Genomic_DNA"/>
</dbReference>
<reference evidence="1 2" key="1">
    <citation type="submission" date="2021-06" db="EMBL/GenBank/DDBJ databases">
        <title>Complete genome of Haloferula helveola possessing various polysaccharide degrading enzymes.</title>
        <authorList>
            <person name="Takami H."/>
            <person name="Huang C."/>
            <person name="Hamasaki K."/>
        </authorList>
    </citation>
    <scope>NUCLEOTIDE SEQUENCE [LARGE SCALE GENOMIC DNA]</scope>
    <source>
        <strain evidence="1 2">CN-1</strain>
    </source>
</reference>
<organism evidence="1 2">
    <name type="scientific">Haloferula helveola</name>
    <dbReference type="NCBI Taxonomy" id="490095"/>
    <lineage>
        <taxon>Bacteria</taxon>
        <taxon>Pseudomonadati</taxon>
        <taxon>Verrucomicrobiota</taxon>
        <taxon>Verrucomicrobiia</taxon>
        <taxon>Verrucomicrobiales</taxon>
        <taxon>Verrucomicrobiaceae</taxon>
        <taxon>Haloferula</taxon>
    </lineage>
</organism>
<evidence type="ECO:0008006" key="3">
    <source>
        <dbReference type="Google" id="ProtNLM"/>
    </source>
</evidence>
<dbReference type="Proteomes" id="UP001374893">
    <property type="component" value="Chromosome"/>
</dbReference>
<accession>A0ABN6H1C4</accession>
<dbReference type="InterPro" id="IPR022385">
    <property type="entry name" value="Rhs_assc_core"/>
</dbReference>
<name>A0ABN6H1C4_9BACT</name>
<dbReference type="RefSeq" id="WP_338689420.1">
    <property type="nucleotide sequence ID" value="NZ_AP024702.1"/>
</dbReference>
<evidence type="ECO:0000313" key="1">
    <source>
        <dbReference type="EMBL" id="BCX47298.1"/>
    </source>
</evidence>
<keyword evidence="2" id="KW-1185">Reference proteome</keyword>